<evidence type="ECO:0000256" key="1">
    <source>
        <dbReference type="SAM" id="Coils"/>
    </source>
</evidence>
<sequence length="168" mass="19675">MASHCQCHRQMFHRRAEHQSLSKNDSSTIRALQEQIRQLKESQLIQEQQTTNGCRQAQFKKERQRNKDLLRDLNKKDEACKAWEKKYNLLTCTVQDLKRGLSGKGKKVADRTYDEICNCEENAQELKELRSAQNSSRINSKKRRTANWLTRTSLMRFAVNISSSTLIM</sequence>
<comment type="caution">
    <text evidence="2">The sequence shown here is derived from an EMBL/GenBank/DDBJ whole genome shotgun (WGS) entry which is preliminary data.</text>
</comment>
<dbReference type="Proteomes" id="UP001460270">
    <property type="component" value="Unassembled WGS sequence"/>
</dbReference>
<evidence type="ECO:0000313" key="3">
    <source>
        <dbReference type="Proteomes" id="UP001460270"/>
    </source>
</evidence>
<accession>A0AAW0PRJ9</accession>
<evidence type="ECO:0000313" key="2">
    <source>
        <dbReference type="EMBL" id="KAK7925822.1"/>
    </source>
</evidence>
<reference evidence="3" key="1">
    <citation type="submission" date="2024-04" db="EMBL/GenBank/DDBJ databases">
        <title>Salinicola lusitanus LLJ914,a marine bacterium isolated from the Okinawa Trough.</title>
        <authorList>
            <person name="Li J."/>
        </authorList>
    </citation>
    <scope>NUCLEOTIDE SEQUENCE [LARGE SCALE GENOMIC DNA]</scope>
</reference>
<name>A0AAW0PRJ9_9GOBI</name>
<keyword evidence="1" id="KW-0175">Coiled coil</keyword>
<protein>
    <submittedName>
        <fullName evidence="2">Uncharacterized protein</fullName>
    </submittedName>
</protein>
<dbReference type="AlphaFoldDB" id="A0AAW0PRJ9"/>
<feature type="coiled-coil region" evidence="1">
    <location>
        <begin position="22"/>
        <end position="86"/>
    </location>
</feature>
<dbReference type="EMBL" id="JBBPFD010000005">
    <property type="protein sequence ID" value="KAK7925822.1"/>
    <property type="molecule type" value="Genomic_DNA"/>
</dbReference>
<keyword evidence="3" id="KW-1185">Reference proteome</keyword>
<organism evidence="2 3">
    <name type="scientific">Mugilogobius chulae</name>
    <name type="common">yellowstripe goby</name>
    <dbReference type="NCBI Taxonomy" id="88201"/>
    <lineage>
        <taxon>Eukaryota</taxon>
        <taxon>Metazoa</taxon>
        <taxon>Chordata</taxon>
        <taxon>Craniata</taxon>
        <taxon>Vertebrata</taxon>
        <taxon>Euteleostomi</taxon>
        <taxon>Actinopterygii</taxon>
        <taxon>Neopterygii</taxon>
        <taxon>Teleostei</taxon>
        <taxon>Neoteleostei</taxon>
        <taxon>Acanthomorphata</taxon>
        <taxon>Gobiaria</taxon>
        <taxon>Gobiiformes</taxon>
        <taxon>Gobioidei</taxon>
        <taxon>Gobiidae</taxon>
        <taxon>Gobionellinae</taxon>
        <taxon>Mugilogobius</taxon>
    </lineage>
</organism>
<proteinExistence type="predicted"/>
<gene>
    <name evidence="2" type="ORF">WMY93_008132</name>
</gene>